<dbReference type="Pfam" id="PF22042">
    <property type="entry name" value="EF-G_D2"/>
    <property type="match status" value="1"/>
</dbReference>
<dbReference type="AlphaFoldDB" id="A0AAJ7J3K6"/>
<dbReference type="GeneID" id="108626796"/>
<keyword evidence="3" id="KW-0547">Nucleotide-binding</keyword>
<name>A0AAJ7J3K6_9HYME</name>
<evidence type="ECO:0000313" key="8">
    <source>
        <dbReference type="Proteomes" id="UP000694925"/>
    </source>
</evidence>
<dbReference type="Pfam" id="PF11987">
    <property type="entry name" value="IF-2"/>
    <property type="match status" value="1"/>
</dbReference>
<dbReference type="Proteomes" id="UP000694925">
    <property type="component" value="Unplaced"/>
</dbReference>
<dbReference type="InterPro" id="IPR015760">
    <property type="entry name" value="TIF_IF2"/>
</dbReference>
<dbReference type="CTD" id="43382"/>
<dbReference type="InterPro" id="IPR005225">
    <property type="entry name" value="Small_GTP-bd"/>
</dbReference>
<gene>
    <name evidence="9" type="primary">LOC108626796</name>
</gene>
<feature type="domain" description="Tr-type G" evidence="7">
    <location>
        <begin position="180"/>
        <end position="350"/>
    </location>
</feature>
<keyword evidence="4" id="KW-0648">Protein biosynthesis</keyword>
<dbReference type="Pfam" id="PF00009">
    <property type="entry name" value="GTP_EFTU"/>
    <property type="match status" value="1"/>
</dbReference>
<dbReference type="RefSeq" id="XP_017883166.1">
    <property type="nucleotide sequence ID" value="XM_018027677.2"/>
</dbReference>
<dbReference type="FunFam" id="2.40.30.10:FF:000008">
    <property type="entry name" value="Translation initiation factor IF-2"/>
    <property type="match status" value="1"/>
</dbReference>
<dbReference type="KEGG" id="ccal:108626796"/>
<comment type="similarity">
    <text evidence="1">Belongs to the TRAFAC class translation factor GTPase superfamily. Classic translation factor GTPase family. IF-2 subfamily.</text>
</comment>
<keyword evidence="2 9" id="KW-0396">Initiation factor</keyword>
<dbReference type="InterPro" id="IPR036925">
    <property type="entry name" value="TIF_IF2_dom3_sf"/>
</dbReference>
<dbReference type="InterPro" id="IPR027417">
    <property type="entry name" value="P-loop_NTPase"/>
</dbReference>
<dbReference type="InterPro" id="IPR000795">
    <property type="entry name" value="T_Tr_GTP-bd_dom"/>
</dbReference>
<comment type="function">
    <text evidence="6">One of the essential components for the initiation of protein synthesis. Protects formylmethionyl-tRNA from spontaneous hydrolysis and promotes its binding to the 30S ribosomal subunits. Also involved in the hydrolysis of GTP during the formation of the 70S ribosomal complex.</text>
</comment>
<evidence type="ECO:0000256" key="4">
    <source>
        <dbReference type="ARBA" id="ARBA00022917"/>
    </source>
</evidence>
<organism evidence="8 9">
    <name type="scientific">Ceratina calcarata</name>
    <dbReference type="NCBI Taxonomy" id="156304"/>
    <lineage>
        <taxon>Eukaryota</taxon>
        <taxon>Metazoa</taxon>
        <taxon>Ecdysozoa</taxon>
        <taxon>Arthropoda</taxon>
        <taxon>Hexapoda</taxon>
        <taxon>Insecta</taxon>
        <taxon>Pterygota</taxon>
        <taxon>Neoptera</taxon>
        <taxon>Endopterygota</taxon>
        <taxon>Hymenoptera</taxon>
        <taxon>Apocrita</taxon>
        <taxon>Aculeata</taxon>
        <taxon>Apoidea</taxon>
        <taxon>Anthophila</taxon>
        <taxon>Apidae</taxon>
        <taxon>Ceratina</taxon>
        <taxon>Zadontomerus</taxon>
    </lineage>
</organism>
<dbReference type="PANTHER" id="PTHR43381">
    <property type="entry name" value="TRANSLATION INITIATION FACTOR IF-2-RELATED"/>
    <property type="match status" value="1"/>
</dbReference>
<dbReference type="PANTHER" id="PTHR43381:SF20">
    <property type="entry name" value="TRANSLATION INITIATION FACTOR IF-2, MITOCHONDRIAL"/>
    <property type="match status" value="1"/>
</dbReference>
<dbReference type="FunFam" id="3.40.50.300:FF:000019">
    <property type="entry name" value="Translation initiation factor IF-2"/>
    <property type="match status" value="1"/>
</dbReference>
<dbReference type="InterPro" id="IPR044145">
    <property type="entry name" value="IF2_II"/>
</dbReference>
<dbReference type="GO" id="GO:0003743">
    <property type="term" value="F:translation initiation factor activity"/>
    <property type="evidence" value="ECO:0007669"/>
    <property type="project" value="UniProtKB-KW"/>
</dbReference>
<evidence type="ECO:0000256" key="2">
    <source>
        <dbReference type="ARBA" id="ARBA00022540"/>
    </source>
</evidence>
<protein>
    <submittedName>
        <fullName evidence="9">Translation initiation factor IF-2, mitochondrial</fullName>
    </submittedName>
</protein>
<dbReference type="CDD" id="cd03692">
    <property type="entry name" value="mtIF2_IVc"/>
    <property type="match status" value="1"/>
</dbReference>
<dbReference type="GO" id="GO:0005737">
    <property type="term" value="C:cytoplasm"/>
    <property type="evidence" value="ECO:0007669"/>
    <property type="project" value="TreeGrafter"/>
</dbReference>
<proteinExistence type="inferred from homology"/>
<dbReference type="SUPFAM" id="SSF52540">
    <property type="entry name" value="P-loop containing nucleoside triphosphate hydrolases"/>
    <property type="match status" value="1"/>
</dbReference>
<reference evidence="9" key="1">
    <citation type="submission" date="2025-08" db="UniProtKB">
        <authorList>
            <consortium name="RefSeq"/>
        </authorList>
    </citation>
    <scope>IDENTIFICATION</scope>
    <source>
        <tissue evidence="9">Whole body</tissue>
    </source>
</reference>
<dbReference type="SUPFAM" id="SSF50447">
    <property type="entry name" value="Translation proteins"/>
    <property type="match status" value="2"/>
</dbReference>
<evidence type="ECO:0000256" key="5">
    <source>
        <dbReference type="ARBA" id="ARBA00023134"/>
    </source>
</evidence>
<dbReference type="Gene3D" id="3.40.50.300">
    <property type="entry name" value="P-loop containing nucleotide triphosphate hydrolases"/>
    <property type="match status" value="1"/>
</dbReference>
<dbReference type="FunFam" id="3.40.50.10050:FF:000001">
    <property type="entry name" value="Translation initiation factor IF-2"/>
    <property type="match status" value="1"/>
</dbReference>
<keyword evidence="5" id="KW-0342">GTP-binding</keyword>
<dbReference type="InterPro" id="IPR053905">
    <property type="entry name" value="EF-G-like_DII"/>
</dbReference>
<accession>A0AAJ7J3K6</accession>
<dbReference type="CDD" id="cd01887">
    <property type="entry name" value="IF2_eIF5B"/>
    <property type="match status" value="1"/>
</dbReference>
<dbReference type="NCBIfam" id="TIGR00231">
    <property type="entry name" value="small_GTP"/>
    <property type="match status" value="1"/>
</dbReference>
<dbReference type="GO" id="GO:0005525">
    <property type="term" value="F:GTP binding"/>
    <property type="evidence" value="ECO:0007669"/>
    <property type="project" value="UniProtKB-KW"/>
</dbReference>
<evidence type="ECO:0000313" key="9">
    <source>
        <dbReference type="RefSeq" id="XP_017883166.1"/>
    </source>
</evidence>
<keyword evidence="8" id="KW-1185">Reference proteome</keyword>
<evidence type="ECO:0000256" key="3">
    <source>
        <dbReference type="ARBA" id="ARBA00022741"/>
    </source>
</evidence>
<dbReference type="SUPFAM" id="SSF52156">
    <property type="entry name" value="Initiation factor IF2/eIF5b, domain 3"/>
    <property type="match status" value="1"/>
</dbReference>
<dbReference type="Gene3D" id="2.40.30.10">
    <property type="entry name" value="Translation factors"/>
    <property type="match status" value="2"/>
</dbReference>
<sequence>MAGCMCMVRTYVQYSQYSLSKSKPLIDIIWREQCVNYLLQTLRASQMQHQFYHTTPAFFKKRKTTSEKKLVFVEEMLYDGTLKRITKKSVPAVDMWVGMTVTELAESAKRNVQDVIEVLYRVQRTDSFQKDSVLSDIGTLTAAAKRLGYKSNFISKHVEKDVKFKDITRRPPPDESKLVPRHPVVTIMGHVDHGKTTLLDALRHSSIVDSEFGGITQHIGAFDVTLESGERVTFLDTPGHAAFTAMRYRGAHVTDIVVLVVAADDGVKDQTLQSIRMAKNAKVPIIVAINKIDKPNANIKKTQEELAEQDIVVEELGGDVQCVKISALKGTNLKELTEAIIVQAEIMNLRGDPSGLVEGVAIECSSHIHRGKLVTALIQRGTLKKGSLLVSGIAFAKVRAMFNESGHPVLEAKPSEAIQIIGWRSLPDVGDEILEVENDRVLQEVLKFREKKRDEALAIKHQNVADKKHNEHLIDYKRILGIRRLFGRNREVIKMAEEKLAEDKKKRTIVDTTPAINVILKGDVAGSVEALLDIFDTYTSDEICRLNIVHYGVGHVTESDIELAETFNAIVYAFNVNINKQIEAEVKKKDVTVCFYNIVYKLIDDVKKRINSVLPEVEVEEILGEARVLQQFEIKDRNKRVTVAGCRCTSGILLRSEMYHVIRKNEKIYTGKLVSMRHLKEEMPSIEINLECGLRFEDPISFQPGDVVVCFTLNRQKQTIDWDPGF</sequence>
<evidence type="ECO:0000256" key="1">
    <source>
        <dbReference type="ARBA" id="ARBA00007733"/>
    </source>
</evidence>
<dbReference type="InterPro" id="IPR023115">
    <property type="entry name" value="TIF_IF2_dom3"/>
</dbReference>
<evidence type="ECO:0000256" key="6">
    <source>
        <dbReference type="ARBA" id="ARBA00025162"/>
    </source>
</evidence>
<dbReference type="Gene3D" id="3.40.50.10050">
    <property type="entry name" value="Translation initiation factor IF- 2, domain 3"/>
    <property type="match status" value="1"/>
</dbReference>
<dbReference type="PROSITE" id="PS51722">
    <property type="entry name" value="G_TR_2"/>
    <property type="match status" value="1"/>
</dbReference>
<evidence type="ECO:0000259" key="7">
    <source>
        <dbReference type="PROSITE" id="PS51722"/>
    </source>
</evidence>
<dbReference type="GO" id="GO:0003924">
    <property type="term" value="F:GTPase activity"/>
    <property type="evidence" value="ECO:0007669"/>
    <property type="project" value="InterPro"/>
</dbReference>
<dbReference type="CDD" id="cd03702">
    <property type="entry name" value="IF2_mtIF2_II"/>
    <property type="match status" value="1"/>
</dbReference>
<dbReference type="InterPro" id="IPR009000">
    <property type="entry name" value="Transl_B-barrel_sf"/>
</dbReference>